<dbReference type="InterPro" id="IPR000794">
    <property type="entry name" value="Beta-ketoacyl_synthase"/>
</dbReference>
<dbReference type="SUPFAM" id="SSF53901">
    <property type="entry name" value="Thiolase-like"/>
    <property type="match status" value="2"/>
</dbReference>
<protein>
    <submittedName>
        <fullName evidence="5">3-oxoacyl-[acyl-carrier-protein] synthase 2</fullName>
        <ecNumber evidence="5">2.3.1.179</ecNumber>
    </submittedName>
</protein>
<feature type="domain" description="Ketosynthase family 3 (KS3)" evidence="4">
    <location>
        <begin position="4"/>
        <end position="399"/>
    </location>
</feature>
<dbReference type="Pfam" id="PF00109">
    <property type="entry name" value="ketoacyl-synt"/>
    <property type="match status" value="2"/>
</dbReference>
<dbReference type="SMART" id="SM00825">
    <property type="entry name" value="PKS_KS"/>
    <property type="match status" value="1"/>
</dbReference>
<dbReference type="Pfam" id="PF02801">
    <property type="entry name" value="Ketoacyl-synt_C"/>
    <property type="match status" value="1"/>
</dbReference>
<dbReference type="AlphaFoldDB" id="A0A2N0UL11"/>
<organism evidence="5 6">
    <name type="scientific">Ruminococcus bromii</name>
    <dbReference type="NCBI Taxonomy" id="40518"/>
    <lineage>
        <taxon>Bacteria</taxon>
        <taxon>Bacillati</taxon>
        <taxon>Bacillota</taxon>
        <taxon>Clostridia</taxon>
        <taxon>Eubacteriales</taxon>
        <taxon>Oscillospiraceae</taxon>
        <taxon>Ruminococcus</taxon>
    </lineage>
</organism>
<evidence type="ECO:0000259" key="4">
    <source>
        <dbReference type="PROSITE" id="PS52004"/>
    </source>
</evidence>
<dbReference type="Gene3D" id="3.40.47.10">
    <property type="match status" value="2"/>
</dbReference>
<dbReference type="GO" id="GO:0004315">
    <property type="term" value="F:3-oxoacyl-[acyl-carrier-protein] synthase activity"/>
    <property type="evidence" value="ECO:0007669"/>
    <property type="project" value="UniProtKB-EC"/>
</dbReference>
<accession>A0A2N0UL11</accession>
<gene>
    <name evidence="5" type="primary">fabF_2</name>
    <name evidence="5" type="ORF">RBATCC27255_01444</name>
</gene>
<dbReference type="InterPro" id="IPR016039">
    <property type="entry name" value="Thiolase-like"/>
</dbReference>
<dbReference type="PROSITE" id="PS00606">
    <property type="entry name" value="KS3_1"/>
    <property type="match status" value="1"/>
</dbReference>
<dbReference type="PANTHER" id="PTHR11712:SF336">
    <property type="entry name" value="3-OXOACYL-[ACYL-CARRIER-PROTEIN] SYNTHASE, MITOCHONDRIAL"/>
    <property type="match status" value="1"/>
</dbReference>
<comment type="similarity">
    <text evidence="1 3">Belongs to the thiolase-like superfamily. Beta-ketoacyl-ACP synthases family.</text>
</comment>
<dbReference type="PANTHER" id="PTHR11712">
    <property type="entry name" value="POLYKETIDE SYNTHASE-RELATED"/>
    <property type="match status" value="1"/>
</dbReference>
<keyword evidence="5" id="KW-0012">Acyltransferase</keyword>
<evidence type="ECO:0000313" key="5">
    <source>
        <dbReference type="EMBL" id="PKD27680.1"/>
    </source>
</evidence>
<dbReference type="EMBL" id="NNSR01000069">
    <property type="protein sequence ID" value="PKD27680.1"/>
    <property type="molecule type" value="Genomic_DNA"/>
</dbReference>
<comment type="caution">
    <text evidence="5">The sequence shown here is derived from an EMBL/GenBank/DDBJ whole genome shotgun (WGS) entry which is preliminary data.</text>
</comment>
<reference evidence="5" key="1">
    <citation type="journal article" date="2018" name="Environ. Microbiol.">
        <title>Sporulation capability and amylosome conservation among diverse human colonic and rumen isolates of the keystone starch-degrader Ruminococcus bromii.</title>
        <authorList>
            <person name="Mukhopadhya I."/>
            <person name="Morais S."/>
            <person name="Laverde-Gomez J."/>
            <person name="Sheridan P.O."/>
            <person name="Walker A.W."/>
            <person name="Kelly W."/>
            <person name="Klieve A.V."/>
            <person name="Ouwerkerk D."/>
            <person name="Duncan S.H."/>
            <person name="Louis P."/>
            <person name="Koropatkin N."/>
            <person name="Cockburn D."/>
            <person name="Kibler R."/>
            <person name="Cooper P.J."/>
            <person name="Sandoval C."/>
            <person name="Crost E."/>
            <person name="Juge N."/>
            <person name="Bayer E.A."/>
            <person name="Flint H.J."/>
        </authorList>
    </citation>
    <scope>NUCLEOTIDE SEQUENCE [LARGE SCALE GENOMIC DNA]</scope>
    <source>
        <strain evidence="5">ATCC 27255</strain>
    </source>
</reference>
<dbReference type="RefSeq" id="WP_101029397.1">
    <property type="nucleotide sequence ID" value="NZ_CABMMZ010000069.1"/>
</dbReference>
<dbReference type="EC" id="2.3.1.179" evidence="5"/>
<dbReference type="CDD" id="cd00834">
    <property type="entry name" value="KAS_I_II"/>
    <property type="match status" value="1"/>
</dbReference>
<keyword evidence="2 3" id="KW-0808">Transferase</keyword>
<dbReference type="InterPro" id="IPR018201">
    <property type="entry name" value="Ketoacyl_synth_AS"/>
</dbReference>
<evidence type="ECO:0000256" key="2">
    <source>
        <dbReference type="ARBA" id="ARBA00022679"/>
    </source>
</evidence>
<dbReference type="Proteomes" id="UP000233425">
    <property type="component" value="Unassembled WGS sequence"/>
</dbReference>
<evidence type="ECO:0000256" key="1">
    <source>
        <dbReference type="ARBA" id="ARBA00008467"/>
    </source>
</evidence>
<dbReference type="GO" id="GO:0006633">
    <property type="term" value="P:fatty acid biosynthetic process"/>
    <property type="evidence" value="ECO:0007669"/>
    <property type="project" value="InterPro"/>
</dbReference>
<dbReference type="InterPro" id="IPR020841">
    <property type="entry name" value="PKS_Beta-ketoAc_synthase_dom"/>
</dbReference>
<sequence>MADKKRCVVTGLGLICGVGDNVKDCWDAVTLGHSGIDEVKSVDTSNCYAHKGAEVDKASSELSPENYDRSSLLCIHAANEAFEDANIDASEKNIGVILGSCVGGAASIDKYYTDEIKGDGGKKEDIFKMGASAIANNVSAHFGLEGITANIVNACAAGTMSIGYACDLIREGKGDVFIAGGSDSFSSLAFSGFHALHALDENACSPFNHSTGITLGEGSGILVIESYDHAVERGAKIYCEILGSGVSSDAYHITAPRPDGEGQMSAIRRAVESSALSFDDIDYINAHGTGTAKNDEAEFLSLHTLFDGNNHLSVSSTKSMTGHCLGAAGSIEAVFSVKAIKENLVPPTIGYSDEDLKVLSEKAGNIDFIPNKSHTKDVHYAMSNSFAFGGNNASIIFSDNEHDIPDNSKNEKIYITGISKLTGTRTDEHSLNCNLTSEDYDKHGIKVAFYRKLDRFSQLQLLSGMDALADADIKIDKDNEYKTGIVIGTADGPMTEIVDFQKKAITRGTEKGSAFSFPNTVYNAAGGYLSIFSGIKGYNATVANGNQAGLQSICYAADILADGNESVMLAAGTDENTKTNLELYTKAELLEKPLGEGSVTLVLETEESANGRNARKYAEIKGYAQAHRPVSYDNSEVDSKAVVEVIEKACVNAGIEADNIDFVCCDDRKIIKTLMPCYDVSQEIGNARAAASAMTAAYAAELLSDSEKNYEYGLALSMGAGGTYSAVILKKA</sequence>
<dbReference type="InterPro" id="IPR014030">
    <property type="entry name" value="Ketoacyl_synth_N"/>
</dbReference>
<evidence type="ECO:0000313" key="6">
    <source>
        <dbReference type="Proteomes" id="UP000233425"/>
    </source>
</evidence>
<proteinExistence type="inferred from homology"/>
<name>A0A2N0UL11_9FIRM</name>
<keyword evidence="6" id="KW-1185">Reference proteome</keyword>
<dbReference type="InterPro" id="IPR014031">
    <property type="entry name" value="Ketoacyl_synth_C"/>
</dbReference>
<evidence type="ECO:0000256" key="3">
    <source>
        <dbReference type="RuleBase" id="RU003694"/>
    </source>
</evidence>
<dbReference type="PROSITE" id="PS52004">
    <property type="entry name" value="KS3_2"/>
    <property type="match status" value="1"/>
</dbReference>